<organism evidence="1 2">
    <name type="scientific">Streptomyces meridianus</name>
    <dbReference type="NCBI Taxonomy" id="2938945"/>
    <lineage>
        <taxon>Bacteria</taxon>
        <taxon>Bacillati</taxon>
        <taxon>Actinomycetota</taxon>
        <taxon>Actinomycetes</taxon>
        <taxon>Kitasatosporales</taxon>
        <taxon>Streptomycetaceae</taxon>
        <taxon>Streptomyces</taxon>
    </lineage>
</organism>
<keyword evidence="2" id="KW-1185">Reference proteome</keyword>
<dbReference type="Proteomes" id="UP001167160">
    <property type="component" value="Unassembled WGS sequence"/>
</dbReference>
<comment type="caution">
    <text evidence="1">The sequence shown here is derived from an EMBL/GenBank/DDBJ whole genome shotgun (WGS) entry which is preliminary data.</text>
</comment>
<evidence type="ECO:0000313" key="1">
    <source>
        <dbReference type="EMBL" id="MCM2577822.1"/>
    </source>
</evidence>
<dbReference type="InterPro" id="IPR046029">
    <property type="entry name" value="DUF5987"/>
</dbReference>
<evidence type="ECO:0000313" key="2">
    <source>
        <dbReference type="Proteomes" id="UP001167160"/>
    </source>
</evidence>
<dbReference type="Pfam" id="PF19449">
    <property type="entry name" value="DUF5987"/>
    <property type="match status" value="1"/>
</dbReference>
<name>A0ABT0X5K5_9ACTN</name>
<protein>
    <submittedName>
        <fullName evidence="1">DUF5987 family protein</fullName>
    </submittedName>
</protein>
<accession>A0ABT0X5K5</accession>
<gene>
    <name evidence="1" type="ORF">M1E25_10725</name>
</gene>
<dbReference type="EMBL" id="JAMQGM010000022">
    <property type="protein sequence ID" value="MCM2577822.1"/>
    <property type="molecule type" value="Genomic_DNA"/>
</dbReference>
<sequence length="185" mass="19654">MSLGPVDTTATLEAFADTVVPGEKRHARDHAIAGATGGPGAVQAGAIDMLRLPELGLGPLMPALAGLLCTEATRYALGRGKVLLPSRPAFVALDFGDRTRLTAQLTGPDAVDRQVWVLLALFASIAFDNAAHLHTVKALEQRHPGLAWLRFPAPDADGLWRFPTYSYGKRLAREHPHTTAGGHPA</sequence>
<proteinExistence type="predicted"/>
<reference evidence="1" key="1">
    <citation type="journal article" date="2023" name="Int. J. Syst. Evol. Microbiol.">
        <title>Streptomyces meridianus sp. nov. isolated from brackish water of the Tagus estuary in Alcochete, Portugal.</title>
        <authorList>
            <person name="Santos J.D.N."/>
            <person name="Klimek D."/>
            <person name="Calusinska M."/>
            <person name="Lobo Da Cunha A."/>
            <person name="Catita J."/>
            <person name="Goncalves H."/>
            <person name="Gonzalez I."/>
            <person name="Reyes F."/>
            <person name="Lage O.M."/>
        </authorList>
    </citation>
    <scope>NUCLEOTIDE SEQUENCE</scope>
    <source>
        <strain evidence="1">MTZ3.1</strain>
    </source>
</reference>